<proteinExistence type="predicted"/>
<dbReference type="EMBL" id="UINC01007528">
    <property type="protein sequence ID" value="SVA33828.1"/>
    <property type="molecule type" value="Genomic_DNA"/>
</dbReference>
<gene>
    <name evidence="1" type="ORF">METZ01_LOCUS86682</name>
</gene>
<accession>A0A381V1V5</accession>
<dbReference type="Pfam" id="PF00106">
    <property type="entry name" value="adh_short"/>
    <property type="match status" value="1"/>
</dbReference>
<feature type="non-terminal residue" evidence="1">
    <location>
        <position position="77"/>
    </location>
</feature>
<dbReference type="InterPro" id="IPR002347">
    <property type="entry name" value="SDR_fam"/>
</dbReference>
<dbReference type="InterPro" id="IPR036291">
    <property type="entry name" value="NAD(P)-bd_dom_sf"/>
</dbReference>
<dbReference type="AlphaFoldDB" id="A0A381V1V5"/>
<reference evidence="1" key="1">
    <citation type="submission" date="2018-05" db="EMBL/GenBank/DDBJ databases">
        <authorList>
            <person name="Lanie J.A."/>
            <person name="Ng W.-L."/>
            <person name="Kazmierczak K.M."/>
            <person name="Andrzejewski T.M."/>
            <person name="Davidsen T.M."/>
            <person name="Wayne K.J."/>
            <person name="Tettelin H."/>
            <person name="Glass J.I."/>
            <person name="Rusch D."/>
            <person name="Podicherti R."/>
            <person name="Tsui H.-C.T."/>
            <person name="Winkler M.E."/>
        </authorList>
    </citation>
    <scope>NUCLEOTIDE SEQUENCE</scope>
</reference>
<name>A0A381V1V5_9ZZZZ</name>
<evidence type="ECO:0000313" key="1">
    <source>
        <dbReference type="EMBL" id="SVA33828.1"/>
    </source>
</evidence>
<evidence type="ECO:0008006" key="2">
    <source>
        <dbReference type="Google" id="ProtNLM"/>
    </source>
</evidence>
<dbReference type="SUPFAM" id="SSF51735">
    <property type="entry name" value="NAD(P)-binding Rossmann-fold domains"/>
    <property type="match status" value="1"/>
</dbReference>
<protein>
    <recommendedName>
        <fullName evidence="2">SDR family NAD(P)-dependent oxidoreductase</fullName>
    </recommendedName>
</protein>
<dbReference type="Gene3D" id="3.40.50.720">
    <property type="entry name" value="NAD(P)-binding Rossmann-like Domain"/>
    <property type="match status" value="1"/>
</dbReference>
<sequence>MTVSFDGKVVLVTGGTRGLGRAFSECAANAGATVILNSTTDEDGGTTQAISDTGGKAIHMPGLVEEPDVLIEKIVIE</sequence>
<organism evidence="1">
    <name type="scientific">marine metagenome</name>
    <dbReference type="NCBI Taxonomy" id="408172"/>
    <lineage>
        <taxon>unclassified sequences</taxon>
        <taxon>metagenomes</taxon>
        <taxon>ecological metagenomes</taxon>
    </lineage>
</organism>